<evidence type="ECO:0000256" key="5">
    <source>
        <dbReference type="ARBA" id="ARBA00023136"/>
    </source>
</evidence>
<name>A0ABW5S8Y5_9BACL</name>
<keyword evidence="10" id="KW-1185">Reference proteome</keyword>
<organism evidence="9 10">
    <name type="scientific">Sporolactobacillus shoreicorticis</name>
    <dbReference type="NCBI Taxonomy" id="1923877"/>
    <lineage>
        <taxon>Bacteria</taxon>
        <taxon>Bacillati</taxon>
        <taxon>Bacillota</taxon>
        <taxon>Bacilli</taxon>
        <taxon>Bacillales</taxon>
        <taxon>Sporolactobacillaceae</taxon>
        <taxon>Sporolactobacillus</taxon>
    </lineage>
</organism>
<evidence type="ECO:0000256" key="3">
    <source>
        <dbReference type="ARBA" id="ARBA00022692"/>
    </source>
</evidence>
<feature type="transmembrane region" description="Helical" evidence="6">
    <location>
        <begin position="37"/>
        <end position="56"/>
    </location>
</feature>
<evidence type="ECO:0000256" key="4">
    <source>
        <dbReference type="ARBA" id="ARBA00022989"/>
    </source>
</evidence>
<comment type="subcellular location">
    <subcellularLocation>
        <location evidence="1">Endomembrane system</location>
        <topology evidence="1">Multi-pass membrane protein</topology>
    </subcellularLocation>
</comment>
<dbReference type="InterPro" id="IPR000620">
    <property type="entry name" value="EamA_dom"/>
</dbReference>
<evidence type="ECO:0000313" key="10">
    <source>
        <dbReference type="Proteomes" id="UP001597399"/>
    </source>
</evidence>
<dbReference type="RefSeq" id="WP_253063064.1">
    <property type="nucleotide sequence ID" value="NZ_JAMXWM010000017.1"/>
</dbReference>
<evidence type="ECO:0000313" key="9">
    <source>
        <dbReference type="EMBL" id="MFD2695627.1"/>
    </source>
</evidence>
<feature type="transmembrane region" description="Helical" evidence="6">
    <location>
        <begin position="212"/>
        <end position="235"/>
    </location>
</feature>
<feature type="transmembrane region" description="Helical" evidence="6">
    <location>
        <begin position="68"/>
        <end position="85"/>
    </location>
</feature>
<feature type="transmembrane region" description="Helical" evidence="6">
    <location>
        <begin position="91"/>
        <end position="116"/>
    </location>
</feature>
<gene>
    <name evidence="9" type="ORF">ACFSUE_18660</name>
</gene>
<dbReference type="PANTHER" id="PTHR32322">
    <property type="entry name" value="INNER MEMBRANE TRANSPORTER"/>
    <property type="match status" value="1"/>
</dbReference>
<evidence type="ECO:0000256" key="1">
    <source>
        <dbReference type="ARBA" id="ARBA00004127"/>
    </source>
</evidence>
<keyword evidence="7" id="KW-0732">Signal</keyword>
<evidence type="ECO:0000256" key="2">
    <source>
        <dbReference type="ARBA" id="ARBA00007362"/>
    </source>
</evidence>
<feature type="transmembrane region" description="Helical" evidence="6">
    <location>
        <begin position="123"/>
        <end position="141"/>
    </location>
</feature>
<proteinExistence type="inferred from homology"/>
<keyword evidence="3 6" id="KW-0812">Transmembrane</keyword>
<dbReference type="EMBL" id="JBHUMQ010000050">
    <property type="protein sequence ID" value="MFD2695627.1"/>
    <property type="molecule type" value="Genomic_DNA"/>
</dbReference>
<comment type="caution">
    <text evidence="9">The sequence shown here is derived from an EMBL/GenBank/DDBJ whole genome shotgun (WGS) entry which is preliminary data.</text>
</comment>
<comment type="similarity">
    <text evidence="2">Belongs to the EamA transporter family.</text>
</comment>
<protein>
    <submittedName>
        <fullName evidence="9">DMT family transporter</fullName>
    </submittedName>
</protein>
<feature type="domain" description="EamA" evidence="8">
    <location>
        <begin position="151"/>
        <end position="284"/>
    </location>
</feature>
<evidence type="ECO:0000256" key="6">
    <source>
        <dbReference type="SAM" id="Phobius"/>
    </source>
</evidence>
<feature type="transmembrane region" description="Helical" evidence="6">
    <location>
        <begin position="242"/>
        <end position="262"/>
    </location>
</feature>
<accession>A0ABW5S8Y5</accession>
<reference evidence="10" key="1">
    <citation type="journal article" date="2019" name="Int. J. Syst. Evol. Microbiol.">
        <title>The Global Catalogue of Microorganisms (GCM) 10K type strain sequencing project: providing services to taxonomists for standard genome sequencing and annotation.</title>
        <authorList>
            <consortium name="The Broad Institute Genomics Platform"/>
            <consortium name="The Broad Institute Genome Sequencing Center for Infectious Disease"/>
            <person name="Wu L."/>
            <person name="Ma J."/>
        </authorList>
    </citation>
    <scope>NUCLEOTIDE SEQUENCE [LARGE SCALE GENOMIC DNA]</scope>
    <source>
        <strain evidence="10">TISTR 2466</strain>
    </source>
</reference>
<dbReference type="Proteomes" id="UP001597399">
    <property type="component" value="Unassembled WGS sequence"/>
</dbReference>
<dbReference type="InterPro" id="IPR050638">
    <property type="entry name" value="AA-Vitamin_Transporters"/>
</dbReference>
<dbReference type="SUPFAM" id="SSF103481">
    <property type="entry name" value="Multidrug resistance efflux transporter EmrE"/>
    <property type="match status" value="2"/>
</dbReference>
<dbReference type="InterPro" id="IPR037185">
    <property type="entry name" value="EmrE-like"/>
</dbReference>
<feature type="domain" description="EamA" evidence="8">
    <location>
        <begin position="7"/>
        <end position="139"/>
    </location>
</feature>
<keyword evidence="5 6" id="KW-0472">Membrane</keyword>
<dbReference type="Pfam" id="PF00892">
    <property type="entry name" value="EamA"/>
    <property type="match status" value="2"/>
</dbReference>
<dbReference type="PANTHER" id="PTHR32322:SF2">
    <property type="entry name" value="EAMA DOMAIN-CONTAINING PROTEIN"/>
    <property type="match status" value="1"/>
</dbReference>
<feature type="signal peptide" evidence="7">
    <location>
        <begin position="1"/>
        <end position="21"/>
    </location>
</feature>
<feature type="chain" id="PRO_5045261991" evidence="7">
    <location>
        <begin position="22"/>
        <end position="308"/>
    </location>
</feature>
<keyword evidence="4 6" id="KW-1133">Transmembrane helix</keyword>
<evidence type="ECO:0000259" key="8">
    <source>
        <dbReference type="Pfam" id="PF00892"/>
    </source>
</evidence>
<feature type="transmembrane region" description="Helical" evidence="6">
    <location>
        <begin position="147"/>
        <end position="169"/>
    </location>
</feature>
<feature type="transmembrane region" description="Helical" evidence="6">
    <location>
        <begin position="268"/>
        <end position="285"/>
    </location>
</feature>
<sequence>MKRKYLYIILFFAAFSLSASAIFVKLSDAPSTIIAGYRMLISTAVLLPFLLFNTTSRTALRQLSAKQWLLGILAGFFLAAHYALWFESLRFTSVASSTVLVTLQPLFAFIGGYFLFGEKITRQALFGGLLAISGSTLISWQDFQVSGAAFFGDILAFIAAGLITGYFFLGQGLRKQLPLIPYVLIGYGSSSVLLLTYSLLSGYSLIGYSANNWLWFACLALISTVFGQTIFNWLLKWLSTSTISMSIVGEPIGTCVLAYLILGQGVTLQQSIGILVILTGITIFLSKGREKQSSVTKFVSNKEQKAAD</sequence>
<evidence type="ECO:0000256" key="7">
    <source>
        <dbReference type="SAM" id="SignalP"/>
    </source>
</evidence>
<feature type="transmembrane region" description="Helical" evidence="6">
    <location>
        <begin position="181"/>
        <end position="200"/>
    </location>
</feature>